<evidence type="ECO:0000256" key="7">
    <source>
        <dbReference type="ARBA" id="ARBA00023136"/>
    </source>
</evidence>
<dbReference type="InterPro" id="IPR004073">
    <property type="entry name" value="GPCR_3_vmron_rcpt_2"/>
</dbReference>
<dbReference type="InterPro" id="IPR038550">
    <property type="entry name" value="GPCR_3_9-Cys_sf"/>
</dbReference>
<dbReference type="FunFam" id="2.10.50.30:FF:000003">
    <property type="entry name" value="Vomeronasal 2, receptor 120"/>
    <property type="match status" value="1"/>
</dbReference>
<dbReference type="PRINTS" id="PR01535">
    <property type="entry name" value="VOMERONASL2R"/>
</dbReference>
<reference evidence="13" key="3">
    <citation type="submission" date="2025-09" db="UniProtKB">
        <authorList>
            <consortium name="Ensembl"/>
        </authorList>
    </citation>
    <scope>IDENTIFICATION</scope>
</reference>
<keyword evidence="5 11" id="KW-1133">Transmembrane helix</keyword>
<dbReference type="Gene3D" id="3.40.50.2300">
    <property type="match status" value="2"/>
</dbReference>
<evidence type="ECO:0000256" key="6">
    <source>
        <dbReference type="ARBA" id="ARBA00023040"/>
    </source>
</evidence>
<evidence type="ECO:0000256" key="9">
    <source>
        <dbReference type="ARBA" id="ARBA00023180"/>
    </source>
</evidence>
<evidence type="ECO:0000256" key="3">
    <source>
        <dbReference type="ARBA" id="ARBA00022692"/>
    </source>
</evidence>
<dbReference type="Pfam" id="PF00003">
    <property type="entry name" value="7tm_3"/>
    <property type="match status" value="1"/>
</dbReference>
<keyword evidence="14" id="KW-1185">Reference proteome</keyword>
<dbReference type="Pfam" id="PF01094">
    <property type="entry name" value="ANF_receptor"/>
    <property type="match status" value="1"/>
</dbReference>
<evidence type="ECO:0000256" key="8">
    <source>
        <dbReference type="ARBA" id="ARBA00023170"/>
    </source>
</evidence>
<keyword evidence="2" id="KW-1003">Cell membrane</keyword>
<dbReference type="InterPro" id="IPR017978">
    <property type="entry name" value="GPCR_3_C"/>
</dbReference>
<dbReference type="Ensembl" id="ENSVURT00010025006.1">
    <property type="protein sequence ID" value="ENSVURP00010021961.1"/>
    <property type="gene ID" value="ENSVURG00010016812.1"/>
</dbReference>
<evidence type="ECO:0000256" key="1">
    <source>
        <dbReference type="ARBA" id="ARBA00004651"/>
    </source>
</evidence>
<reference evidence="13" key="2">
    <citation type="submission" date="2025-08" db="UniProtKB">
        <authorList>
            <consortium name="Ensembl"/>
        </authorList>
    </citation>
    <scope>IDENTIFICATION</scope>
</reference>
<evidence type="ECO:0000256" key="11">
    <source>
        <dbReference type="SAM" id="Phobius"/>
    </source>
</evidence>
<feature type="transmembrane region" description="Helical" evidence="11">
    <location>
        <begin position="637"/>
        <end position="661"/>
    </location>
</feature>
<organism evidence="13 14">
    <name type="scientific">Vombatus ursinus</name>
    <name type="common">Common wombat</name>
    <dbReference type="NCBI Taxonomy" id="29139"/>
    <lineage>
        <taxon>Eukaryota</taxon>
        <taxon>Metazoa</taxon>
        <taxon>Chordata</taxon>
        <taxon>Craniata</taxon>
        <taxon>Vertebrata</taxon>
        <taxon>Euteleostomi</taxon>
        <taxon>Mammalia</taxon>
        <taxon>Metatheria</taxon>
        <taxon>Diprotodontia</taxon>
        <taxon>Vombatidae</taxon>
        <taxon>Vombatus</taxon>
    </lineage>
</organism>
<feature type="transmembrane region" description="Helical" evidence="11">
    <location>
        <begin position="716"/>
        <end position="749"/>
    </location>
</feature>
<dbReference type="InterPro" id="IPR000068">
    <property type="entry name" value="GPCR_3_Ca_sens_rcpt-rel"/>
</dbReference>
<dbReference type="GeneTree" id="ENSGT00940000154249"/>
<comment type="subcellular location">
    <subcellularLocation>
        <location evidence="1">Cell membrane</location>
        <topology evidence="1">Multi-pass membrane protein</topology>
    </subcellularLocation>
</comment>
<evidence type="ECO:0000259" key="12">
    <source>
        <dbReference type="PROSITE" id="PS50259"/>
    </source>
</evidence>
<keyword evidence="6" id="KW-0297">G-protein coupled receptor</keyword>
<feature type="transmembrane region" description="Helical" evidence="11">
    <location>
        <begin position="604"/>
        <end position="625"/>
    </location>
</feature>
<reference evidence="14" key="1">
    <citation type="submission" date="2018-12" db="EMBL/GenBank/DDBJ databases">
        <authorList>
            <person name="Yazar S."/>
        </authorList>
    </citation>
    <scope>NUCLEOTIDE SEQUENCE [LARGE SCALE GENOMIC DNA]</scope>
</reference>
<dbReference type="AlphaFoldDB" id="A0A4X2LIR3"/>
<sequence length="849" mass="95809">MLPGRLVLCNATAVPPSETHCLEIVPSPPPPPYCPTFFSFLHHRLMHKNHQQVLALVFAVEEINQNLNLLPNITLGYHLYNTYHSDERTLESSLKWLSGQSPTMPNYSCRAQDKSVHHFHGTQNDTHSFSFQTTYGPFEPLLNDKVQFTSLYQMALRDSFLSVGIVQLLFHFGWTWVGLVSTDDMRGEEFLWNTAEEMSRSNICVAFTEKIPVSERRQDESHVAFMPRIIASSTKVIIIHGDADSLMILRHSQPLIFTSLKLWIITSDLDITLKAHHYDYSFHGALVFKHQTSEAPGFSNFLKSVNLVKYPEDTFLKSFWHLTFNCPDDPTKLEGGECSPNASLEDLPLEYFEMTVSSLSYSIYNSVCAVAWALHDMFLVRAEMGFERHGENFTLQPWQVTFPLNHQASQSVCLSLHSFLKNIQFNNSAGDQVILDEQKNPVAKYDIMNYLIFFKQNEILVKVGQFIPKSLLDQNFTISENSIVWGISQVCKNLSSVCNESCGPGFRKQSCEGKPACCFDCVQCPEEEISNQRDMDHCMNAQRISIQIRRDNCLPKTMAFLTFKESFGLTLTCTALSFSVLTVLILVMFVKFRDTPIVKANNTTLSYTLLISLTLCFLCSMLFIGRPTSAACLLQQTVFGIVFTVAVSSILAKTIIVVLAFKVTRPGSKMKSWVHPRVFNFVVFICSMIQVTLCGIWLVTSPPFPGLDLHSEPADIIIVCKIGSVIAFYGVLGYIGFLALGSFIVAFLARNLPDTFNEAKFITFGMLIFCSVWLSFIPAYQNPKGKAMVIVEIFCIFASSAGLLGCIFLPKCCVILLRPERNILEYLKQKTQIRVGNSKDNSRLRLSLQ</sequence>
<accession>A0A4X2LIR3</accession>
<dbReference type="Pfam" id="PF07562">
    <property type="entry name" value="NCD3G"/>
    <property type="match status" value="1"/>
</dbReference>
<feature type="transmembrane region" description="Helical" evidence="11">
    <location>
        <begin position="787"/>
        <end position="809"/>
    </location>
</feature>
<dbReference type="STRING" id="29139.ENSVURP00010021961"/>
<dbReference type="InterPro" id="IPR011500">
    <property type="entry name" value="GPCR_3_9-Cys_dom"/>
</dbReference>
<keyword evidence="10" id="KW-0807">Transducer</keyword>
<dbReference type="InterPro" id="IPR001828">
    <property type="entry name" value="ANF_lig-bd_rcpt"/>
</dbReference>
<feature type="transmembrane region" description="Helical" evidence="11">
    <location>
        <begin position="761"/>
        <end position="781"/>
    </location>
</feature>
<dbReference type="InterPro" id="IPR000337">
    <property type="entry name" value="GPCR_3"/>
</dbReference>
<keyword evidence="9" id="KW-0325">Glycoprotein</keyword>
<keyword evidence="8" id="KW-0675">Receptor</keyword>
<dbReference type="PRINTS" id="PR00248">
    <property type="entry name" value="GPCRMGR"/>
</dbReference>
<keyword evidence="4" id="KW-0732">Signal</keyword>
<evidence type="ECO:0000256" key="4">
    <source>
        <dbReference type="ARBA" id="ARBA00022729"/>
    </source>
</evidence>
<dbReference type="CDD" id="cd15283">
    <property type="entry name" value="7tmC_V2R_pheromone"/>
    <property type="match status" value="1"/>
</dbReference>
<dbReference type="PANTHER" id="PTHR24061:SF545">
    <property type="entry name" value="VOMERONASAL 2, RECEPTOR 118-RELATED"/>
    <property type="match status" value="1"/>
</dbReference>
<feature type="transmembrane region" description="Helical" evidence="11">
    <location>
        <begin position="681"/>
        <end position="704"/>
    </location>
</feature>
<dbReference type="GO" id="GO:0005886">
    <property type="term" value="C:plasma membrane"/>
    <property type="evidence" value="ECO:0007669"/>
    <property type="project" value="UniProtKB-SubCell"/>
</dbReference>
<feature type="transmembrane region" description="Helical" evidence="11">
    <location>
        <begin position="567"/>
        <end position="592"/>
    </location>
</feature>
<evidence type="ECO:0000256" key="5">
    <source>
        <dbReference type="ARBA" id="ARBA00022989"/>
    </source>
</evidence>
<keyword evidence="3 11" id="KW-0812">Transmembrane</keyword>
<dbReference type="Gene3D" id="2.10.50.30">
    <property type="entry name" value="GPCR, family 3, nine cysteines domain"/>
    <property type="match status" value="1"/>
</dbReference>
<protein>
    <recommendedName>
        <fullName evidence="12">G-protein coupled receptors family 3 profile domain-containing protein</fullName>
    </recommendedName>
</protein>
<name>A0A4X2LIR3_VOMUR</name>
<proteinExistence type="predicted"/>
<evidence type="ECO:0000313" key="14">
    <source>
        <dbReference type="Proteomes" id="UP000314987"/>
    </source>
</evidence>
<dbReference type="CDD" id="cd06365">
    <property type="entry name" value="PBP1_pheromone_receptor"/>
    <property type="match status" value="1"/>
</dbReference>
<evidence type="ECO:0000256" key="10">
    <source>
        <dbReference type="ARBA" id="ARBA00023224"/>
    </source>
</evidence>
<dbReference type="OMA" id="QRDMDHC"/>
<dbReference type="FunFam" id="3.40.50.2300:FF:000125">
    <property type="entry name" value="Vomeronasal 2, receptor 88"/>
    <property type="match status" value="1"/>
</dbReference>
<dbReference type="Proteomes" id="UP000314987">
    <property type="component" value="Unassembled WGS sequence"/>
</dbReference>
<keyword evidence="7 11" id="KW-0472">Membrane</keyword>
<evidence type="ECO:0000313" key="13">
    <source>
        <dbReference type="Ensembl" id="ENSVURP00010021961.1"/>
    </source>
</evidence>
<feature type="domain" description="G-protein coupled receptors family 3 profile" evidence="12">
    <location>
        <begin position="567"/>
        <end position="831"/>
    </location>
</feature>
<evidence type="ECO:0000256" key="2">
    <source>
        <dbReference type="ARBA" id="ARBA00022475"/>
    </source>
</evidence>
<dbReference type="PROSITE" id="PS50259">
    <property type="entry name" value="G_PROTEIN_RECEP_F3_4"/>
    <property type="match status" value="1"/>
</dbReference>
<dbReference type="GO" id="GO:0004930">
    <property type="term" value="F:G protein-coupled receptor activity"/>
    <property type="evidence" value="ECO:0007669"/>
    <property type="project" value="UniProtKB-KW"/>
</dbReference>
<dbReference type="PANTHER" id="PTHR24061">
    <property type="entry name" value="CALCIUM-SENSING RECEPTOR-RELATED"/>
    <property type="match status" value="1"/>
</dbReference>
<dbReference type="InterPro" id="IPR028082">
    <property type="entry name" value="Peripla_BP_I"/>
</dbReference>
<dbReference type="SUPFAM" id="SSF53822">
    <property type="entry name" value="Periplasmic binding protein-like I"/>
    <property type="match status" value="1"/>
</dbReference>